<keyword evidence="2" id="KW-1185">Reference proteome</keyword>
<dbReference type="EMBL" id="JACSQW010000003">
    <property type="protein sequence ID" value="MBD7894390.1"/>
    <property type="molecule type" value="Genomic_DNA"/>
</dbReference>
<sequence length="53" mass="6455">MGKLNFIGKWNRASELFRTEQFILTFAKEEDLIKIEEFIKQRREKLAKKESKH</sequence>
<name>A0ABR8PAT8_9LACO</name>
<dbReference type="Proteomes" id="UP000616837">
    <property type="component" value="Unassembled WGS sequence"/>
</dbReference>
<organism evidence="1 2">
    <name type="scientific">Limosilactobacillus avistercoris</name>
    <dbReference type="NCBI Taxonomy" id="2762243"/>
    <lineage>
        <taxon>Bacteria</taxon>
        <taxon>Bacillati</taxon>
        <taxon>Bacillota</taxon>
        <taxon>Bacilli</taxon>
        <taxon>Lactobacillales</taxon>
        <taxon>Lactobacillaceae</taxon>
        <taxon>Limosilactobacillus</taxon>
    </lineage>
</organism>
<accession>A0ABR8PAT8</accession>
<dbReference type="RefSeq" id="WP_191683791.1">
    <property type="nucleotide sequence ID" value="NZ_JACSQW010000003.1"/>
</dbReference>
<gene>
    <name evidence="1" type="ORF">H9564_01365</name>
</gene>
<evidence type="ECO:0000313" key="2">
    <source>
        <dbReference type="Proteomes" id="UP000616837"/>
    </source>
</evidence>
<comment type="caution">
    <text evidence="1">The sequence shown here is derived from an EMBL/GenBank/DDBJ whole genome shotgun (WGS) entry which is preliminary data.</text>
</comment>
<reference evidence="1 2" key="1">
    <citation type="submission" date="2020-08" db="EMBL/GenBank/DDBJ databases">
        <title>A Genomic Blueprint of the Chicken Gut Microbiome.</title>
        <authorList>
            <person name="Gilroy R."/>
            <person name="Ravi A."/>
            <person name="Getino M."/>
            <person name="Pursley I."/>
            <person name="Horton D.L."/>
            <person name="Alikhan N.-F."/>
            <person name="Baker D."/>
            <person name="Gharbi K."/>
            <person name="Hall N."/>
            <person name="Watson M."/>
            <person name="Adriaenssens E.M."/>
            <person name="Foster-Nyarko E."/>
            <person name="Jarju S."/>
            <person name="Secka A."/>
            <person name="Antonio M."/>
            <person name="Oren A."/>
            <person name="Chaudhuri R."/>
            <person name="La Ragione R.M."/>
            <person name="Hildebrand F."/>
            <person name="Pallen M.J."/>
        </authorList>
    </citation>
    <scope>NUCLEOTIDE SEQUENCE [LARGE SCALE GENOMIC DNA]</scope>
    <source>
        <strain evidence="1 2">Sa3CUN2</strain>
    </source>
</reference>
<proteinExistence type="predicted"/>
<protein>
    <submittedName>
        <fullName evidence="1">Uncharacterized protein</fullName>
    </submittedName>
</protein>
<evidence type="ECO:0000313" key="1">
    <source>
        <dbReference type="EMBL" id="MBD7894390.1"/>
    </source>
</evidence>